<gene>
    <name evidence="2" type="ORF">FNV43_RR24428</name>
</gene>
<dbReference type="GO" id="GO:0034976">
    <property type="term" value="P:response to endoplasmic reticulum stress"/>
    <property type="evidence" value="ECO:0007669"/>
    <property type="project" value="InterPro"/>
</dbReference>
<evidence type="ECO:0000313" key="2">
    <source>
        <dbReference type="EMBL" id="KAF3433326.1"/>
    </source>
</evidence>
<dbReference type="PANTHER" id="PTHR46034">
    <property type="match status" value="1"/>
</dbReference>
<sequence length="757" mass="84107">MIRGRKTETYILQEKGKPRWTTNCSAAARNLRKTDLAGVIFGCRHSTMKECYSEQLFGLPAPHISYARNITPGLPLFLFNYSDRKLHGIFEAASPGKLNINPTAWTADGSPTPYAAQVRIQIRMRCQPLLEDQFGPIIASNYYEPKLFWFELDQDQTNKLISMFSSLGESVGKHSFNTHVSYRNEANTKCCSSWDAPGMGGEIQRSEMVFDNQTAEKNEVEVGLMKTNSGSSFAAVARGVHNAPQKKWSSLFNESTTSDAWKEIKDITTASYAGKQIKDITTTSDAGKEIKDIITTLSQKLNLSSYDQSETEWDCNCFGPCLDEQVSHPSGAPTDEDGKEMIHQEDIHFKSNGECTSLSVMPKEKISDDDDWEDRVDRITSDSNCSPKAAIALEMESPAVQSIVAKLVEEVKELKSSHLKQVQKISSLESDLVESRLEVQALKNMLNPLEFGSLPETWHDDQEELDPTNKPARNLEESIVIVGGSDGSTWLSANRYHLSRDVLESLSPMNLVRSYASAAKFNGQIYVFGGGDGKMWYDTVESYDPVRNQWSRCPPLTQRKGSLAGVSYNDKIFAIGGGNGFECLSDVEMFDLNVGRWIPTRSMLHKRFAPAAAEINGAVYVAGGFDGQDYVKSVERFDPREHSWRRLGSMSTERGCHSLAVLNEKLYAIGGFDGNRIASTVEVYDPRSSSWMTGESMKECRGYSGAVVIGDSIYMIGGLTDGDQISDTVECYKEGVGWQLTDLKAIGKRCFFSAVVF</sequence>
<evidence type="ECO:0000259" key="1">
    <source>
        <dbReference type="PROSITE" id="PS51222"/>
    </source>
</evidence>
<dbReference type="SMART" id="SM00612">
    <property type="entry name" value="Kelch"/>
    <property type="match status" value="5"/>
</dbReference>
<dbReference type="SMART" id="SM00767">
    <property type="entry name" value="DCD"/>
    <property type="match status" value="1"/>
</dbReference>
<dbReference type="Pfam" id="PF24681">
    <property type="entry name" value="Kelch_KLHDC2_KLHL20_DRC7"/>
    <property type="match status" value="1"/>
</dbReference>
<organism evidence="2 3">
    <name type="scientific">Rhamnella rubrinervis</name>
    <dbReference type="NCBI Taxonomy" id="2594499"/>
    <lineage>
        <taxon>Eukaryota</taxon>
        <taxon>Viridiplantae</taxon>
        <taxon>Streptophyta</taxon>
        <taxon>Embryophyta</taxon>
        <taxon>Tracheophyta</taxon>
        <taxon>Spermatophyta</taxon>
        <taxon>Magnoliopsida</taxon>
        <taxon>eudicotyledons</taxon>
        <taxon>Gunneridae</taxon>
        <taxon>Pentapetalae</taxon>
        <taxon>rosids</taxon>
        <taxon>fabids</taxon>
        <taxon>Rosales</taxon>
        <taxon>Rhamnaceae</taxon>
        <taxon>rhamnoid group</taxon>
        <taxon>Rhamneae</taxon>
        <taxon>Rhamnella</taxon>
    </lineage>
</organism>
<dbReference type="OrthoDB" id="45365at2759"/>
<dbReference type="Gene3D" id="2.120.10.80">
    <property type="entry name" value="Kelch-type beta propeller"/>
    <property type="match status" value="1"/>
</dbReference>
<dbReference type="Pfam" id="PF01344">
    <property type="entry name" value="Kelch_1"/>
    <property type="match status" value="1"/>
</dbReference>
<dbReference type="Pfam" id="PF10539">
    <property type="entry name" value="Dev_Cell_Death"/>
    <property type="match status" value="1"/>
</dbReference>
<protein>
    <recommendedName>
        <fullName evidence="1">DCD domain-containing protein</fullName>
    </recommendedName>
</protein>
<dbReference type="InterPro" id="IPR015915">
    <property type="entry name" value="Kelch-typ_b-propeller"/>
</dbReference>
<dbReference type="SUPFAM" id="SSF117281">
    <property type="entry name" value="Kelch motif"/>
    <property type="match status" value="1"/>
</dbReference>
<dbReference type="InterPro" id="IPR044832">
    <property type="entry name" value="NRP-like"/>
</dbReference>
<dbReference type="PANTHER" id="PTHR46034:SF23">
    <property type="entry name" value="DCD (DEVELOPMENT AND CELL DEATH) DOMAIN PROTEIN"/>
    <property type="match status" value="1"/>
</dbReference>
<reference evidence="2" key="1">
    <citation type="submission" date="2020-03" db="EMBL/GenBank/DDBJ databases">
        <title>A high-quality chromosome-level genome assembly of a woody plant with both climbing and erect habits, Rhamnella rubrinervis.</title>
        <authorList>
            <person name="Lu Z."/>
            <person name="Yang Y."/>
            <person name="Zhu X."/>
            <person name="Sun Y."/>
        </authorList>
    </citation>
    <scope>NUCLEOTIDE SEQUENCE</scope>
    <source>
        <strain evidence="2">BYM</strain>
        <tissue evidence="2">Leaf</tissue>
    </source>
</reference>
<accession>A0A8K0DMR8</accession>
<dbReference type="AlphaFoldDB" id="A0A8K0DMR8"/>
<keyword evidence="3" id="KW-1185">Reference proteome</keyword>
<evidence type="ECO:0000313" key="3">
    <source>
        <dbReference type="Proteomes" id="UP000796880"/>
    </source>
</evidence>
<dbReference type="Proteomes" id="UP000796880">
    <property type="component" value="Unassembled WGS sequence"/>
</dbReference>
<dbReference type="InterPro" id="IPR006652">
    <property type="entry name" value="Kelch_1"/>
</dbReference>
<proteinExistence type="predicted"/>
<name>A0A8K0DMR8_9ROSA</name>
<feature type="domain" description="DCD" evidence="1">
    <location>
        <begin position="34"/>
        <end position="166"/>
    </location>
</feature>
<dbReference type="PROSITE" id="PS51222">
    <property type="entry name" value="DCD"/>
    <property type="match status" value="1"/>
</dbReference>
<dbReference type="EMBL" id="VOIH02000011">
    <property type="protein sequence ID" value="KAF3433326.1"/>
    <property type="molecule type" value="Genomic_DNA"/>
</dbReference>
<dbReference type="InterPro" id="IPR013989">
    <property type="entry name" value="Dev_and_cell_death_domain"/>
</dbReference>
<comment type="caution">
    <text evidence="2">The sequence shown here is derived from an EMBL/GenBank/DDBJ whole genome shotgun (WGS) entry which is preliminary data.</text>
</comment>